<keyword evidence="1" id="KW-0732">Signal</keyword>
<reference evidence="2 3" key="1">
    <citation type="submission" date="2014-12" db="EMBL/GenBank/DDBJ databases">
        <title>Whole genome sequencing of Sphingobium xenophagum OW59.</title>
        <authorList>
            <person name="Ohta Y."/>
            <person name="Nishi S."/>
            <person name="Hatada Y."/>
        </authorList>
    </citation>
    <scope>NUCLEOTIDE SEQUENCE [LARGE SCALE GENOMIC DNA]</scope>
    <source>
        <strain evidence="2 3">OW59</strain>
    </source>
</reference>
<dbReference type="Gene3D" id="3.40.50.1820">
    <property type="entry name" value="alpha/beta hydrolase"/>
    <property type="match status" value="1"/>
</dbReference>
<dbReference type="PANTHER" id="PTHR33428">
    <property type="entry name" value="CHLOROPHYLLASE-2, CHLOROPLASTIC"/>
    <property type="match status" value="1"/>
</dbReference>
<organism evidence="2 3">
    <name type="scientific">Sphingobium xenophagum</name>
    <dbReference type="NCBI Taxonomy" id="121428"/>
    <lineage>
        <taxon>Bacteria</taxon>
        <taxon>Pseudomonadati</taxon>
        <taxon>Pseudomonadota</taxon>
        <taxon>Alphaproteobacteria</taxon>
        <taxon>Sphingomonadales</taxon>
        <taxon>Sphingomonadaceae</taxon>
        <taxon>Sphingobium</taxon>
    </lineage>
</organism>
<accession>A0A401IZ11</accession>
<dbReference type="AlphaFoldDB" id="A0A401IZ11"/>
<dbReference type="EMBL" id="BBQY01000001">
    <property type="protein sequence ID" value="GBH29585.1"/>
    <property type="molecule type" value="Genomic_DNA"/>
</dbReference>
<evidence type="ECO:0000313" key="3">
    <source>
        <dbReference type="Proteomes" id="UP000290975"/>
    </source>
</evidence>
<feature type="signal peptide" evidence="1">
    <location>
        <begin position="1"/>
        <end position="31"/>
    </location>
</feature>
<evidence type="ECO:0000256" key="1">
    <source>
        <dbReference type="SAM" id="SignalP"/>
    </source>
</evidence>
<name>A0A401IZ11_SPHXE</name>
<proteinExistence type="predicted"/>
<dbReference type="PROSITE" id="PS51257">
    <property type="entry name" value="PROKAR_LIPOPROTEIN"/>
    <property type="match status" value="1"/>
</dbReference>
<protein>
    <recommendedName>
        <fullName evidence="4">Dienelactone hydrolase domain-containing protein</fullName>
    </recommendedName>
</protein>
<dbReference type="SUPFAM" id="SSF53474">
    <property type="entry name" value="alpha/beta-Hydrolases"/>
    <property type="match status" value="1"/>
</dbReference>
<evidence type="ECO:0000313" key="2">
    <source>
        <dbReference type="EMBL" id="GBH29585.1"/>
    </source>
</evidence>
<gene>
    <name evidence="2" type="ORF">MBESOW_P0839</name>
</gene>
<dbReference type="PANTHER" id="PTHR33428:SF14">
    <property type="entry name" value="CARBOXYLESTERASE TYPE B DOMAIN-CONTAINING PROTEIN"/>
    <property type="match status" value="1"/>
</dbReference>
<feature type="chain" id="PRO_5019485954" description="Dienelactone hydrolase domain-containing protein" evidence="1">
    <location>
        <begin position="32"/>
        <end position="331"/>
    </location>
</feature>
<evidence type="ECO:0008006" key="4">
    <source>
        <dbReference type="Google" id="ProtNLM"/>
    </source>
</evidence>
<dbReference type="Proteomes" id="UP000290975">
    <property type="component" value="Unassembled WGS sequence"/>
</dbReference>
<sequence>MERNVTIAHLLRPAVLAMSAVLMGCMPAGQAAMQTGQAAAHRPADGALALVPDSPGSGPYPAMRDVMTDLPDHILYRPRDLGKVADRQLGVVLWGNGGCSADAASARFHLLEIASYGYVVIAPGKAYSGPGALPAPPRAAPPREGAFPPVATKPADLLAGLDWILAENKRAASPFYGLVDPKKVAVAGHSCGGLQAISVSADPRIATTIVHNSGVLDPSAFNPITGFSVAKEELGRIHSPLLYILGGKSDIAYPNGMDDFQRIDQVPVAVASLDVGHGGTFREPNGGRVARIAVQWLEWQLRGDQAASRWFIGKNCGLCQDSDWTYQSKGL</sequence>
<keyword evidence="3" id="KW-1185">Reference proteome</keyword>
<comment type="caution">
    <text evidence="2">The sequence shown here is derived from an EMBL/GenBank/DDBJ whole genome shotgun (WGS) entry which is preliminary data.</text>
</comment>
<dbReference type="InterPro" id="IPR029058">
    <property type="entry name" value="AB_hydrolase_fold"/>
</dbReference>